<dbReference type="InterPro" id="IPR018170">
    <property type="entry name" value="Aldo/ket_reductase_CS"/>
</dbReference>
<dbReference type="PRINTS" id="PR00069">
    <property type="entry name" value="ALDKETRDTASE"/>
</dbReference>
<feature type="site" description="Lowers pKa of active site Tyr" evidence="6">
    <location>
        <position position="72"/>
    </location>
</feature>
<evidence type="ECO:0000256" key="3">
    <source>
        <dbReference type="ARBA" id="ARBA00023002"/>
    </source>
</evidence>
<dbReference type="PROSITE" id="PS00798">
    <property type="entry name" value="ALDOKETO_REDUCTASE_1"/>
    <property type="match status" value="1"/>
</dbReference>
<dbReference type="Gene3D" id="3.20.20.100">
    <property type="entry name" value="NADP-dependent oxidoreductase domain"/>
    <property type="match status" value="1"/>
</dbReference>
<keyword evidence="3" id="KW-0560">Oxidoreductase</keyword>
<dbReference type="InterPro" id="IPR036812">
    <property type="entry name" value="NAD(P)_OxRdtase_dom_sf"/>
</dbReference>
<evidence type="ECO:0000256" key="2">
    <source>
        <dbReference type="ARBA" id="ARBA00022857"/>
    </source>
</evidence>
<protein>
    <submittedName>
        <fullName evidence="8">Aldo/keto reductase</fullName>
    </submittedName>
</protein>
<dbReference type="InterPro" id="IPR020471">
    <property type="entry name" value="AKR"/>
</dbReference>
<organism evidence="8 9">
    <name type="scientific">Tessaracoccus defluvii</name>
    <dbReference type="NCBI Taxonomy" id="1285901"/>
    <lineage>
        <taxon>Bacteria</taxon>
        <taxon>Bacillati</taxon>
        <taxon>Actinomycetota</taxon>
        <taxon>Actinomycetes</taxon>
        <taxon>Propionibacteriales</taxon>
        <taxon>Propionibacteriaceae</taxon>
        <taxon>Tessaracoccus</taxon>
    </lineage>
</organism>
<name>A0A7H0H710_9ACTN</name>
<evidence type="ECO:0000313" key="8">
    <source>
        <dbReference type="EMBL" id="QNP56326.1"/>
    </source>
</evidence>
<dbReference type="FunFam" id="3.20.20.100:FF:000002">
    <property type="entry name" value="2,5-diketo-D-gluconic acid reductase A"/>
    <property type="match status" value="1"/>
</dbReference>
<dbReference type="PANTHER" id="PTHR43827">
    <property type="entry name" value="2,5-DIKETO-D-GLUCONIC ACID REDUCTASE"/>
    <property type="match status" value="1"/>
</dbReference>
<gene>
    <name evidence="8" type="ORF">H9L22_02310</name>
</gene>
<dbReference type="KEGG" id="tdf:H9L22_02310"/>
<reference evidence="8 9" key="1">
    <citation type="submission" date="2020-08" db="EMBL/GenBank/DDBJ databases">
        <title>Genome sequence of Tessaracoccus defluvii JCM 17540T.</title>
        <authorList>
            <person name="Hyun D.-W."/>
            <person name="Bae J.-W."/>
        </authorList>
    </citation>
    <scope>NUCLEOTIDE SEQUENCE [LARGE SCALE GENOMIC DNA]</scope>
    <source>
        <strain evidence="8 9">JCM 17540</strain>
    </source>
</reference>
<evidence type="ECO:0000256" key="4">
    <source>
        <dbReference type="PIRSR" id="PIRSR000097-1"/>
    </source>
</evidence>
<dbReference type="PANTHER" id="PTHR43827:SF3">
    <property type="entry name" value="NADP-DEPENDENT OXIDOREDUCTASE DOMAIN-CONTAINING PROTEIN"/>
    <property type="match status" value="1"/>
</dbReference>
<dbReference type="PIRSF" id="PIRSF000097">
    <property type="entry name" value="AKR"/>
    <property type="match status" value="1"/>
</dbReference>
<sequence length="270" mass="29685">MANDLPLNDATTLPALGFGLYKVEPEQAADVVVAGVEAGYRLVDGAEFYHNEAEVGEGLRRVDRSSLLVTSKFWGEEEMSRDAALRAFDASERNLGTAIDIYMIHWPRPARDRYVEVWRALIELRDAGRVRTIGVSNFAEHHLTRIIDETGVVPAINQVESHPWLPQHDLRAFHAAHGIVTQAWSPLGRGRLLADPAIGTIAGRLGVTPAQVIIRWHLELGGGLLPKSTNPGRLRSNLDVDGFRLSVDDMAALAALETGERTGTHPDERN</sequence>
<feature type="domain" description="NADP-dependent oxidoreductase" evidence="7">
    <location>
        <begin position="19"/>
        <end position="256"/>
    </location>
</feature>
<dbReference type="InterPro" id="IPR023210">
    <property type="entry name" value="NADP_OxRdtase_dom"/>
</dbReference>
<evidence type="ECO:0000256" key="6">
    <source>
        <dbReference type="PIRSR" id="PIRSR000097-3"/>
    </source>
</evidence>
<accession>A0A7H0H710</accession>
<dbReference type="GO" id="GO:0016616">
    <property type="term" value="F:oxidoreductase activity, acting on the CH-OH group of donors, NAD or NADP as acceptor"/>
    <property type="evidence" value="ECO:0007669"/>
    <property type="project" value="UniProtKB-ARBA"/>
</dbReference>
<proteinExistence type="inferred from homology"/>
<dbReference type="PROSITE" id="PS00063">
    <property type="entry name" value="ALDOKETO_REDUCTASE_3"/>
    <property type="match status" value="1"/>
</dbReference>
<feature type="active site" description="Proton donor" evidence="4">
    <location>
        <position position="49"/>
    </location>
</feature>
<comment type="similarity">
    <text evidence="1">Belongs to the aldo/keto reductase family.</text>
</comment>
<keyword evidence="2" id="KW-0521">NADP</keyword>
<dbReference type="Pfam" id="PF00248">
    <property type="entry name" value="Aldo_ket_red"/>
    <property type="match status" value="1"/>
</dbReference>
<feature type="binding site" evidence="5">
    <location>
        <position position="105"/>
    </location>
    <ligand>
        <name>substrate</name>
    </ligand>
</feature>
<dbReference type="AlphaFoldDB" id="A0A7H0H710"/>
<evidence type="ECO:0000259" key="7">
    <source>
        <dbReference type="Pfam" id="PF00248"/>
    </source>
</evidence>
<dbReference type="PROSITE" id="PS00062">
    <property type="entry name" value="ALDOKETO_REDUCTASE_2"/>
    <property type="match status" value="1"/>
</dbReference>
<dbReference type="EMBL" id="CP060789">
    <property type="protein sequence ID" value="QNP56326.1"/>
    <property type="molecule type" value="Genomic_DNA"/>
</dbReference>
<dbReference type="SUPFAM" id="SSF51430">
    <property type="entry name" value="NAD(P)-linked oxidoreductase"/>
    <property type="match status" value="1"/>
</dbReference>
<dbReference type="Proteomes" id="UP000516117">
    <property type="component" value="Chromosome"/>
</dbReference>
<dbReference type="RefSeq" id="WP_187721436.1">
    <property type="nucleotide sequence ID" value="NZ_BAABBL010000001.1"/>
</dbReference>
<evidence type="ECO:0000313" key="9">
    <source>
        <dbReference type="Proteomes" id="UP000516117"/>
    </source>
</evidence>
<evidence type="ECO:0000256" key="5">
    <source>
        <dbReference type="PIRSR" id="PIRSR000097-2"/>
    </source>
</evidence>
<evidence type="ECO:0000256" key="1">
    <source>
        <dbReference type="ARBA" id="ARBA00007905"/>
    </source>
</evidence>
<keyword evidence="9" id="KW-1185">Reference proteome</keyword>